<comment type="caution">
    <text evidence="1">The sequence shown here is derived from an EMBL/GenBank/DDBJ whole genome shotgun (WGS) entry which is preliminary data.</text>
</comment>
<evidence type="ECO:0000313" key="1">
    <source>
        <dbReference type="EMBL" id="NIH56308.1"/>
    </source>
</evidence>
<name>A0ABX0SD34_9ACTN</name>
<dbReference type="Proteomes" id="UP000749311">
    <property type="component" value="Unassembled WGS sequence"/>
</dbReference>
<sequence length="202" mass="21724">MARVQHRMTMVVFDAMGVLYEAGDDVADLLVPFLRESGCALDDADIGRLYHQASLGRLTSAEFWASCGVGADDRTYCARHTMVPGIEALLGDLARAGVPTACLSNDVTEWSALVRQRFGLDRRIGTWVISSDIGARKPDPAAFRALGDATGVPPARMMFFDDRKANVDAARAAGLEAVVFSGASHARDVLCERGILPVRGQL</sequence>
<dbReference type="Gene3D" id="3.40.50.1000">
    <property type="entry name" value="HAD superfamily/HAD-like"/>
    <property type="match status" value="1"/>
</dbReference>
<dbReference type="SUPFAM" id="SSF56784">
    <property type="entry name" value="HAD-like"/>
    <property type="match status" value="1"/>
</dbReference>
<dbReference type="PANTHER" id="PTHR43611:SF3">
    <property type="entry name" value="FLAVIN MONONUCLEOTIDE HYDROLASE 1, CHLOROPLATIC"/>
    <property type="match status" value="1"/>
</dbReference>
<reference evidence="1 2" key="1">
    <citation type="submission" date="2020-02" db="EMBL/GenBank/DDBJ databases">
        <title>Sequencing the genomes of 1000 actinobacteria strains.</title>
        <authorList>
            <person name="Klenk H.-P."/>
        </authorList>
    </citation>
    <scope>NUCLEOTIDE SEQUENCE [LARGE SCALE GENOMIC DNA]</scope>
    <source>
        <strain evidence="1 2">DSM 19609</strain>
    </source>
</reference>
<dbReference type="EMBL" id="JAAMOZ010000001">
    <property type="protein sequence ID" value="NIH56308.1"/>
    <property type="molecule type" value="Genomic_DNA"/>
</dbReference>
<dbReference type="GO" id="GO:0016787">
    <property type="term" value="F:hydrolase activity"/>
    <property type="evidence" value="ECO:0007669"/>
    <property type="project" value="UniProtKB-KW"/>
</dbReference>
<dbReference type="InterPro" id="IPR023214">
    <property type="entry name" value="HAD_sf"/>
</dbReference>
<dbReference type="Pfam" id="PF00702">
    <property type="entry name" value="Hydrolase"/>
    <property type="match status" value="1"/>
</dbReference>
<dbReference type="RefSeq" id="WP_167165321.1">
    <property type="nucleotide sequence ID" value="NZ_BAAAOO010000002.1"/>
</dbReference>
<dbReference type="NCBIfam" id="TIGR01509">
    <property type="entry name" value="HAD-SF-IA-v3"/>
    <property type="match status" value="1"/>
</dbReference>
<dbReference type="PRINTS" id="PR00413">
    <property type="entry name" value="HADHALOGNASE"/>
</dbReference>
<dbReference type="SFLD" id="SFLDS00003">
    <property type="entry name" value="Haloacid_Dehalogenase"/>
    <property type="match status" value="1"/>
</dbReference>
<dbReference type="InterPro" id="IPR036412">
    <property type="entry name" value="HAD-like_sf"/>
</dbReference>
<accession>A0ABX0SD34</accession>
<dbReference type="InterPro" id="IPR006439">
    <property type="entry name" value="HAD-SF_hydro_IA"/>
</dbReference>
<gene>
    <name evidence="1" type="ORF">FB473_000953</name>
</gene>
<protein>
    <submittedName>
        <fullName evidence="1">Hydrolase of the HAD superfamily</fullName>
    </submittedName>
</protein>
<organism evidence="1 2">
    <name type="scientific">Brooklawnia cerclae</name>
    <dbReference type="NCBI Taxonomy" id="349934"/>
    <lineage>
        <taxon>Bacteria</taxon>
        <taxon>Bacillati</taxon>
        <taxon>Actinomycetota</taxon>
        <taxon>Actinomycetes</taxon>
        <taxon>Propionibacteriales</taxon>
        <taxon>Propionibacteriaceae</taxon>
        <taxon>Brooklawnia</taxon>
    </lineage>
</organism>
<keyword evidence="1" id="KW-0378">Hydrolase</keyword>
<evidence type="ECO:0000313" key="2">
    <source>
        <dbReference type="Proteomes" id="UP000749311"/>
    </source>
</evidence>
<proteinExistence type="predicted"/>
<dbReference type="SFLD" id="SFLDG01129">
    <property type="entry name" value="C1.5:_HAD__Beta-PGM__Phosphata"/>
    <property type="match status" value="1"/>
</dbReference>
<dbReference type="PANTHER" id="PTHR43611">
    <property type="entry name" value="ALPHA-D-GLUCOSE 1-PHOSPHATE PHOSPHATASE"/>
    <property type="match status" value="1"/>
</dbReference>
<keyword evidence="2" id="KW-1185">Reference proteome</keyword>